<dbReference type="Proteomes" id="UP001194746">
    <property type="component" value="Unassembled WGS sequence"/>
</dbReference>
<name>A0AAD4CXP3_ASPNN</name>
<evidence type="ECO:0000313" key="2">
    <source>
        <dbReference type="Proteomes" id="UP001194746"/>
    </source>
</evidence>
<evidence type="ECO:0000313" key="1">
    <source>
        <dbReference type="EMBL" id="KAF9894634.1"/>
    </source>
</evidence>
<organism evidence="1 2">
    <name type="scientific">Aspergillus nanangensis</name>
    <dbReference type="NCBI Taxonomy" id="2582783"/>
    <lineage>
        <taxon>Eukaryota</taxon>
        <taxon>Fungi</taxon>
        <taxon>Dikarya</taxon>
        <taxon>Ascomycota</taxon>
        <taxon>Pezizomycotina</taxon>
        <taxon>Eurotiomycetes</taxon>
        <taxon>Eurotiomycetidae</taxon>
        <taxon>Eurotiales</taxon>
        <taxon>Aspergillaceae</taxon>
        <taxon>Aspergillus</taxon>
        <taxon>Aspergillus subgen. Circumdati</taxon>
    </lineage>
</organism>
<keyword evidence="2" id="KW-1185">Reference proteome</keyword>
<dbReference type="EMBL" id="VCAU01000003">
    <property type="protein sequence ID" value="KAF9894634.1"/>
    <property type="molecule type" value="Genomic_DNA"/>
</dbReference>
<gene>
    <name evidence="1" type="ORF">FE257_006522</name>
</gene>
<reference evidence="1" key="1">
    <citation type="journal article" date="2019" name="Beilstein J. Org. Chem.">
        <title>Nanangenines: drimane sesquiterpenoids as the dominant metabolite cohort of a novel Australian fungus, Aspergillus nanangensis.</title>
        <authorList>
            <person name="Lacey H.J."/>
            <person name="Gilchrist C.L.M."/>
            <person name="Crombie A."/>
            <person name="Kalaitzis J.A."/>
            <person name="Vuong D."/>
            <person name="Rutledge P.J."/>
            <person name="Turner P."/>
            <person name="Pitt J.I."/>
            <person name="Lacey E."/>
            <person name="Chooi Y.H."/>
            <person name="Piggott A.M."/>
        </authorList>
    </citation>
    <scope>NUCLEOTIDE SEQUENCE</scope>
    <source>
        <strain evidence="1">MST-FP2251</strain>
    </source>
</reference>
<dbReference type="AlphaFoldDB" id="A0AAD4CXP3"/>
<protein>
    <submittedName>
        <fullName evidence="1">Uncharacterized protein</fullName>
    </submittedName>
</protein>
<reference evidence="1" key="2">
    <citation type="submission" date="2020-02" db="EMBL/GenBank/DDBJ databases">
        <authorList>
            <person name="Gilchrist C.L.M."/>
            <person name="Chooi Y.-H."/>
        </authorList>
    </citation>
    <scope>NUCLEOTIDE SEQUENCE</scope>
    <source>
        <strain evidence="1">MST-FP2251</strain>
    </source>
</reference>
<sequence length="476" mass="54308">MQVALFGSDIYTPSPKLAHSLSSDVKLIPELRKSWDLAKAPKLFGKCSQVGKYDTSEKNVVLEEAQAWARKLQSFPDIPLATDSPPRLGLAPRGEVLLAALNEAISVPNTPYWNAVAEGVYGLPWCLLDTDVLCPKCVMGECVWALLATYADYYHFCGSELAELLKACTKRVQEHIEHVQHDHDAGGPERMAMDSCAMATQGIYLNVLHDKAKDLQFPDDEFRSIRYRLIESGARSFSIFSRAGQYPLVDAEAPIEAVAFAALAMHDICDARHDNRAHEFYNLVTIVSGHTGKLGINMVRRLFIDVWAWAIDHREDWAIHYAGRILAWQLYMKRYQTALLLDNLQEPNPSLDRTVDPYGDQVLNDLNPLKMRSPMPFDFDVRSRCQNKSYHDEMYNRCLRHFETCPGCNHYDDKNLSWEDWIERIGSAFERKYTDCTCLNTIATYMMLSPLRQLWWAPDPTAKYTGPQEDWSPMLN</sequence>
<accession>A0AAD4CXP3</accession>
<proteinExistence type="predicted"/>
<comment type="caution">
    <text evidence="1">The sequence shown here is derived from an EMBL/GenBank/DDBJ whole genome shotgun (WGS) entry which is preliminary data.</text>
</comment>